<reference evidence="1 2" key="1">
    <citation type="submission" date="2017-09" db="EMBL/GenBank/DDBJ databases">
        <title>Depth-based differentiation of microbial function through sediment-hosted aquifers and enrichment of novel symbionts in the deep terrestrial subsurface.</title>
        <authorList>
            <person name="Probst A.J."/>
            <person name="Ladd B."/>
            <person name="Jarett J.K."/>
            <person name="Geller-Mcgrath D.E."/>
            <person name="Sieber C.M."/>
            <person name="Emerson J.B."/>
            <person name="Anantharaman K."/>
            <person name="Thomas B.C."/>
            <person name="Malmstrom R."/>
            <person name="Stieglmeier M."/>
            <person name="Klingl A."/>
            <person name="Woyke T."/>
            <person name="Ryan C.M."/>
            <person name="Banfield J.F."/>
        </authorList>
    </citation>
    <scope>NUCLEOTIDE SEQUENCE [LARGE SCALE GENOMIC DNA]</scope>
    <source>
        <strain evidence="1">CG_4_10_14_0_8_um_filter_42_10</strain>
    </source>
</reference>
<dbReference type="PANTHER" id="PTHR43649">
    <property type="entry name" value="ARABINOSE-BINDING PROTEIN-RELATED"/>
    <property type="match status" value="1"/>
</dbReference>
<name>A0A2M7RK03_9BACT</name>
<dbReference type="AlphaFoldDB" id="A0A2M7RK03"/>
<dbReference type="Pfam" id="PF13416">
    <property type="entry name" value="SBP_bac_8"/>
    <property type="match status" value="1"/>
</dbReference>
<dbReference type="SUPFAM" id="SSF53850">
    <property type="entry name" value="Periplasmic binding protein-like II"/>
    <property type="match status" value="1"/>
</dbReference>
<proteinExistence type="predicted"/>
<dbReference type="PANTHER" id="PTHR43649:SF12">
    <property type="entry name" value="DIACETYLCHITOBIOSE BINDING PROTEIN DASA"/>
    <property type="match status" value="1"/>
</dbReference>
<organism evidence="1 2">
    <name type="scientific">Candidatus Kerfeldbacteria bacterium CG_4_10_14_0_8_um_filter_42_10</name>
    <dbReference type="NCBI Taxonomy" id="2014248"/>
    <lineage>
        <taxon>Bacteria</taxon>
        <taxon>Candidatus Kerfeldiibacteriota</taxon>
    </lineage>
</organism>
<evidence type="ECO:0000313" key="2">
    <source>
        <dbReference type="Proteomes" id="UP000230779"/>
    </source>
</evidence>
<accession>A0A2M7RK03</accession>
<dbReference type="InterPro" id="IPR006059">
    <property type="entry name" value="SBP"/>
</dbReference>
<evidence type="ECO:0000313" key="1">
    <source>
        <dbReference type="EMBL" id="PIY96857.1"/>
    </source>
</evidence>
<dbReference type="Proteomes" id="UP000230779">
    <property type="component" value="Unassembled WGS sequence"/>
</dbReference>
<gene>
    <name evidence="1" type="ORF">COY66_02350</name>
</gene>
<protein>
    <recommendedName>
        <fullName evidence="3">ABC transporter substrate-binding protein</fullName>
    </recommendedName>
</protein>
<evidence type="ECO:0008006" key="3">
    <source>
        <dbReference type="Google" id="ProtNLM"/>
    </source>
</evidence>
<comment type="caution">
    <text evidence="1">The sequence shown here is derived from an EMBL/GenBank/DDBJ whole genome shotgun (WGS) entry which is preliminary data.</text>
</comment>
<dbReference type="InterPro" id="IPR050490">
    <property type="entry name" value="Bact_solute-bd_prot1"/>
</dbReference>
<sequence length="457" mass="51919">MSKKILFILGPLALIAVGFILYSVIVGGGTKIPADATKQKKLVYWGVFNESGDIADIVSAYRVMHPNITIEYRKLKPEEYEQALLEAWAKDEGPDIFSIHNSWVGKYQDFIAPLPPSTKMAFYSSTKTLGIKEETKIEYKETPSLKLSDLQNNFVDVVYQDAVVNSQVYGLPLSMDTLALFYNRDLLNQAKIPLPPTNYDEFLSDVPKLTVLDKEGNVLQAGTALGTANNIPRAADILFLFMLQNRTEMTDASGKRANFTHNSPEDPSKYPGVLALEFFTQFADNNKEVYTWNENLPNALELFTQGKLAFFFGYSYHIPLIEQQSQGKINYGITNIPQLNQEVDYANYWLETVSKKTLYANEAWDFIQFATKAENAIKFIEKTNKPTALKALIPQQAEDSQLQYFVLQSLVAKSWYHGKDPNLMEQYINDLMEKVVKEQLKPQEALQLTQELIQQTY</sequence>
<dbReference type="Gene3D" id="3.40.190.10">
    <property type="entry name" value="Periplasmic binding protein-like II"/>
    <property type="match status" value="1"/>
</dbReference>
<dbReference type="EMBL" id="PFMD01000025">
    <property type="protein sequence ID" value="PIY96857.1"/>
    <property type="molecule type" value="Genomic_DNA"/>
</dbReference>